<accession>A0A290ZH96</accession>
<dbReference type="Proteomes" id="UP000218505">
    <property type="component" value="Chromosome"/>
</dbReference>
<evidence type="ECO:0000256" key="1">
    <source>
        <dbReference type="SAM" id="MobiDB-lite"/>
    </source>
</evidence>
<feature type="compositionally biased region" description="Basic residues" evidence="1">
    <location>
        <begin position="90"/>
        <end position="101"/>
    </location>
</feature>
<keyword evidence="3" id="KW-1185">Reference proteome</keyword>
<reference evidence="2" key="1">
    <citation type="submission" date="2017-09" db="EMBL/GenBank/DDBJ databases">
        <title>Complete Genome Sequence of ansamitocin-producing Bacterium Actinosynnema pretiosum X47.</title>
        <authorList>
            <person name="Cao G."/>
            <person name="Zong G."/>
            <person name="Zhong C."/>
            <person name="Fu J."/>
        </authorList>
    </citation>
    <scope>NUCLEOTIDE SEQUENCE [LARGE SCALE GENOMIC DNA]</scope>
    <source>
        <strain evidence="2">X47</strain>
    </source>
</reference>
<sequence length="101" mass="10954">MSARVTVYPEQSVREALTASYDGRVTIASTIAEEARDTARVLTGAFRDGIGVVADGDHVRVVDTDPLGAFKEYGTADSEAQATLTDAARRHGRYRGTRPRR</sequence>
<proteinExistence type="predicted"/>
<dbReference type="AlphaFoldDB" id="A0A290ZH96"/>
<feature type="region of interest" description="Disordered" evidence="1">
    <location>
        <begin position="81"/>
        <end position="101"/>
    </location>
</feature>
<dbReference type="KEGG" id="apre:CNX65_25090"/>
<protein>
    <submittedName>
        <fullName evidence="2">Uncharacterized protein</fullName>
    </submittedName>
</protein>
<dbReference type="EMBL" id="CP023445">
    <property type="protein sequence ID" value="ATE58376.1"/>
    <property type="molecule type" value="Genomic_DNA"/>
</dbReference>
<gene>
    <name evidence="2" type="ORF">CNX65_25090</name>
</gene>
<evidence type="ECO:0000313" key="2">
    <source>
        <dbReference type="EMBL" id="ATE58376.1"/>
    </source>
</evidence>
<evidence type="ECO:0000313" key="3">
    <source>
        <dbReference type="Proteomes" id="UP000218505"/>
    </source>
</evidence>
<name>A0A290ZH96_9PSEU</name>
<organism evidence="2 3">
    <name type="scientific">Actinosynnema pretiosum</name>
    <dbReference type="NCBI Taxonomy" id="42197"/>
    <lineage>
        <taxon>Bacteria</taxon>
        <taxon>Bacillati</taxon>
        <taxon>Actinomycetota</taxon>
        <taxon>Actinomycetes</taxon>
        <taxon>Pseudonocardiales</taxon>
        <taxon>Pseudonocardiaceae</taxon>
        <taxon>Actinosynnema</taxon>
    </lineage>
</organism>